<feature type="region of interest" description="Disordered" evidence="1">
    <location>
        <begin position="162"/>
        <end position="196"/>
    </location>
</feature>
<reference evidence="2" key="1">
    <citation type="journal article" date="2020" name="Nature">
        <title>Giant virus diversity and host interactions through global metagenomics.</title>
        <authorList>
            <person name="Schulz F."/>
            <person name="Roux S."/>
            <person name="Paez-Espino D."/>
            <person name="Jungbluth S."/>
            <person name="Walsh D.A."/>
            <person name="Denef V.J."/>
            <person name="McMahon K.D."/>
            <person name="Konstantinidis K.T."/>
            <person name="Eloe-Fadrosh E.A."/>
            <person name="Kyrpides N.C."/>
            <person name="Woyke T."/>
        </authorList>
    </citation>
    <scope>NUCLEOTIDE SEQUENCE</scope>
    <source>
        <strain evidence="2">GVMAG-M-3300027769-26</strain>
    </source>
</reference>
<protein>
    <submittedName>
        <fullName evidence="2">Uncharacterized protein</fullName>
    </submittedName>
</protein>
<evidence type="ECO:0000256" key="1">
    <source>
        <dbReference type="SAM" id="MobiDB-lite"/>
    </source>
</evidence>
<dbReference type="EMBL" id="MN740460">
    <property type="protein sequence ID" value="QHU27668.1"/>
    <property type="molecule type" value="Genomic_DNA"/>
</dbReference>
<sequence>MAEYITYDWYYDSRERKVSSIIKNYDEIVGEFSLILGKTGRMSSGGYPPQLYVDVDERYQGRGYSNILLKNFHDFVYYSWNSSQEMYILTDNNRASRPYVQFDQNMMLYIDSDASGNSRGSSFWRKIGLLPVRDSDEYNGYELSISLRDLLTKIHNKSCATPKRKYYKGSRSRGKGTGGAGGAQGGAGGAGKKKQN</sequence>
<accession>A0A6C0LD79</accession>
<organism evidence="2">
    <name type="scientific">viral metagenome</name>
    <dbReference type="NCBI Taxonomy" id="1070528"/>
    <lineage>
        <taxon>unclassified sequences</taxon>
        <taxon>metagenomes</taxon>
        <taxon>organismal metagenomes</taxon>
    </lineage>
</organism>
<evidence type="ECO:0000313" key="2">
    <source>
        <dbReference type="EMBL" id="QHU27668.1"/>
    </source>
</evidence>
<feature type="compositionally biased region" description="Gly residues" evidence="1">
    <location>
        <begin position="175"/>
        <end position="190"/>
    </location>
</feature>
<feature type="compositionally biased region" description="Basic residues" evidence="1">
    <location>
        <begin position="162"/>
        <end position="174"/>
    </location>
</feature>
<proteinExistence type="predicted"/>
<name>A0A6C0LD79_9ZZZZ</name>
<dbReference type="AlphaFoldDB" id="A0A6C0LD79"/>